<feature type="transmembrane region" description="Helical" evidence="8">
    <location>
        <begin position="178"/>
        <end position="199"/>
    </location>
</feature>
<evidence type="ECO:0000256" key="2">
    <source>
        <dbReference type="ARBA" id="ARBA00022448"/>
    </source>
</evidence>
<evidence type="ECO:0000313" key="10">
    <source>
        <dbReference type="Proteomes" id="UP001489004"/>
    </source>
</evidence>
<dbReference type="GO" id="GO:0015250">
    <property type="term" value="F:water channel activity"/>
    <property type="evidence" value="ECO:0007669"/>
    <property type="project" value="TreeGrafter"/>
</dbReference>
<dbReference type="GO" id="GO:0005886">
    <property type="term" value="C:plasma membrane"/>
    <property type="evidence" value="ECO:0007669"/>
    <property type="project" value="TreeGrafter"/>
</dbReference>
<dbReference type="Proteomes" id="UP001489004">
    <property type="component" value="Unassembled WGS sequence"/>
</dbReference>
<dbReference type="InterPro" id="IPR023271">
    <property type="entry name" value="Aquaporin-like"/>
</dbReference>
<evidence type="ECO:0000256" key="3">
    <source>
        <dbReference type="ARBA" id="ARBA00022692"/>
    </source>
</evidence>
<dbReference type="AlphaFoldDB" id="A0AAW1Q1H4"/>
<dbReference type="InterPro" id="IPR034294">
    <property type="entry name" value="Aquaporin_transptr"/>
</dbReference>
<keyword evidence="10" id="KW-1185">Reference proteome</keyword>
<feature type="transmembrane region" description="Helical" evidence="8">
    <location>
        <begin position="211"/>
        <end position="231"/>
    </location>
</feature>
<evidence type="ECO:0000256" key="5">
    <source>
        <dbReference type="ARBA" id="ARBA00023136"/>
    </source>
</evidence>
<comment type="caution">
    <text evidence="9">The sequence shown here is derived from an EMBL/GenBank/DDBJ whole genome shotgun (WGS) entry which is preliminary data.</text>
</comment>
<keyword evidence="3 6" id="KW-0812">Transmembrane</keyword>
<dbReference type="Pfam" id="PF00230">
    <property type="entry name" value="MIP"/>
    <property type="match status" value="1"/>
</dbReference>
<evidence type="ECO:0000256" key="7">
    <source>
        <dbReference type="SAM" id="MobiDB-lite"/>
    </source>
</evidence>
<dbReference type="Gene3D" id="1.20.1080.10">
    <property type="entry name" value="Glycerol uptake facilitator protein"/>
    <property type="match status" value="1"/>
</dbReference>
<dbReference type="PANTHER" id="PTHR19139">
    <property type="entry name" value="AQUAPORIN TRANSPORTER"/>
    <property type="match status" value="1"/>
</dbReference>
<feature type="compositionally biased region" description="Polar residues" evidence="7">
    <location>
        <begin position="321"/>
        <end position="349"/>
    </location>
</feature>
<protein>
    <recommendedName>
        <fullName evidence="11">Aquaporin</fullName>
    </recommendedName>
</protein>
<dbReference type="InterPro" id="IPR022357">
    <property type="entry name" value="MIP_CS"/>
</dbReference>
<proteinExistence type="inferred from homology"/>
<feature type="region of interest" description="Disordered" evidence="7">
    <location>
        <begin position="307"/>
        <end position="369"/>
    </location>
</feature>
<keyword evidence="4 8" id="KW-1133">Transmembrane helix</keyword>
<evidence type="ECO:0000256" key="1">
    <source>
        <dbReference type="ARBA" id="ARBA00004141"/>
    </source>
</evidence>
<keyword evidence="2 6" id="KW-0813">Transport</keyword>
<feature type="compositionally biased region" description="Polar residues" evidence="7">
    <location>
        <begin position="355"/>
        <end position="369"/>
    </location>
</feature>
<name>A0AAW1Q1H4_9CHLO</name>
<reference evidence="9 10" key="1">
    <citation type="journal article" date="2024" name="Nat. Commun.">
        <title>Phylogenomics reveals the evolutionary origins of lichenization in chlorophyte algae.</title>
        <authorList>
            <person name="Puginier C."/>
            <person name="Libourel C."/>
            <person name="Otte J."/>
            <person name="Skaloud P."/>
            <person name="Haon M."/>
            <person name="Grisel S."/>
            <person name="Petersen M."/>
            <person name="Berrin J.G."/>
            <person name="Delaux P.M."/>
            <person name="Dal Grande F."/>
            <person name="Keller J."/>
        </authorList>
    </citation>
    <scope>NUCLEOTIDE SEQUENCE [LARGE SCALE GENOMIC DNA]</scope>
    <source>
        <strain evidence="9 10">SAG 2043</strain>
    </source>
</reference>
<evidence type="ECO:0000256" key="6">
    <source>
        <dbReference type="RuleBase" id="RU000477"/>
    </source>
</evidence>
<evidence type="ECO:0000313" key="9">
    <source>
        <dbReference type="EMBL" id="KAK9814313.1"/>
    </source>
</evidence>
<sequence>MPPPARDRSARGRQLVKNLLFETCTWKSFAKAVLAEYVFTAAFIFLATAIVTSGCHTRDTAAASGAGGDTALTNVVPGSCFIGNTTNILTIAFGFGYSIFVLVYAASSFSGGHLNPAVTIAFLLTGKISIIRALFYIAFQLGGACTGSALVLACDKTGFKAALGAANHLNTANGVSEAAAWGFETILTFIFVMVIFVATDAQRSSTAHIPVLAPLAIGTTLFLIHLVAIPVDGCSVNPARSFGTSAVSHEWADHWIFWVGPIGGAIIAAAVYEGLFRSHESEMLVLHPEHDVEAPGKGKAALQPYAGVQGTQERSRLQEQGCESTSGSDSTSNHGKSTLSPYSGVQGLQTRCRPQEQQGNDNVSNGEWV</sequence>
<keyword evidence="5 8" id="KW-0472">Membrane</keyword>
<comment type="similarity">
    <text evidence="6">Belongs to the MIP/aquaporin (TC 1.A.8) family.</text>
</comment>
<dbReference type="PROSITE" id="PS00221">
    <property type="entry name" value="MIP"/>
    <property type="match status" value="1"/>
</dbReference>
<organism evidence="9 10">
    <name type="scientific">[Myrmecia] bisecta</name>
    <dbReference type="NCBI Taxonomy" id="41462"/>
    <lineage>
        <taxon>Eukaryota</taxon>
        <taxon>Viridiplantae</taxon>
        <taxon>Chlorophyta</taxon>
        <taxon>core chlorophytes</taxon>
        <taxon>Trebouxiophyceae</taxon>
        <taxon>Trebouxiales</taxon>
        <taxon>Trebouxiaceae</taxon>
        <taxon>Myrmecia</taxon>
    </lineage>
</organism>
<feature type="transmembrane region" description="Helical" evidence="8">
    <location>
        <begin position="88"/>
        <end position="106"/>
    </location>
</feature>
<dbReference type="SUPFAM" id="SSF81338">
    <property type="entry name" value="Aquaporin-like"/>
    <property type="match status" value="1"/>
</dbReference>
<comment type="subcellular location">
    <subcellularLocation>
        <location evidence="1">Membrane</location>
        <topology evidence="1">Multi-pass membrane protein</topology>
    </subcellularLocation>
</comment>
<dbReference type="PANTHER" id="PTHR19139:SF284">
    <property type="entry name" value="AQUAPORIN"/>
    <property type="match status" value="1"/>
</dbReference>
<feature type="transmembrane region" description="Helical" evidence="8">
    <location>
        <begin position="255"/>
        <end position="275"/>
    </location>
</feature>
<evidence type="ECO:0000256" key="8">
    <source>
        <dbReference type="SAM" id="Phobius"/>
    </source>
</evidence>
<dbReference type="EMBL" id="JALJOR010000007">
    <property type="protein sequence ID" value="KAK9814313.1"/>
    <property type="molecule type" value="Genomic_DNA"/>
</dbReference>
<accession>A0AAW1Q1H4</accession>
<evidence type="ECO:0000256" key="4">
    <source>
        <dbReference type="ARBA" id="ARBA00022989"/>
    </source>
</evidence>
<dbReference type="InterPro" id="IPR000425">
    <property type="entry name" value="MIP"/>
</dbReference>
<evidence type="ECO:0008006" key="11">
    <source>
        <dbReference type="Google" id="ProtNLM"/>
    </source>
</evidence>
<dbReference type="PRINTS" id="PR00783">
    <property type="entry name" value="MINTRINSICP"/>
</dbReference>
<dbReference type="CDD" id="cd00333">
    <property type="entry name" value="MIP"/>
    <property type="match status" value="1"/>
</dbReference>
<feature type="transmembrane region" description="Helical" evidence="8">
    <location>
        <begin position="33"/>
        <end position="51"/>
    </location>
</feature>
<gene>
    <name evidence="9" type="ORF">WJX72_003829</name>
</gene>